<name>A0A5B7K6J5_PORTR</name>
<gene>
    <name evidence="2" type="ORF">E2C01_095746</name>
</gene>
<evidence type="ECO:0000256" key="1">
    <source>
        <dbReference type="SAM" id="MobiDB-lite"/>
    </source>
</evidence>
<reference evidence="2 3" key="1">
    <citation type="submission" date="2019-05" db="EMBL/GenBank/DDBJ databases">
        <title>Another draft genome of Portunus trituberculatus and its Hox gene families provides insights of decapod evolution.</title>
        <authorList>
            <person name="Jeong J.-H."/>
            <person name="Song I."/>
            <person name="Kim S."/>
            <person name="Choi T."/>
            <person name="Kim D."/>
            <person name="Ryu S."/>
            <person name="Kim W."/>
        </authorList>
    </citation>
    <scope>NUCLEOTIDE SEQUENCE [LARGE SCALE GENOMIC DNA]</scope>
    <source>
        <tissue evidence="2">Muscle</tissue>
    </source>
</reference>
<organism evidence="2 3">
    <name type="scientific">Portunus trituberculatus</name>
    <name type="common">Swimming crab</name>
    <name type="synonym">Neptunus trituberculatus</name>
    <dbReference type="NCBI Taxonomy" id="210409"/>
    <lineage>
        <taxon>Eukaryota</taxon>
        <taxon>Metazoa</taxon>
        <taxon>Ecdysozoa</taxon>
        <taxon>Arthropoda</taxon>
        <taxon>Crustacea</taxon>
        <taxon>Multicrustacea</taxon>
        <taxon>Malacostraca</taxon>
        <taxon>Eumalacostraca</taxon>
        <taxon>Eucarida</taxon>
        <taxon>Decapoda</taxon>
        <taxon>Pleocyemata</taxon>
        <taxon>Brachyura</taxon>
        <taxon>Eubrachyura</taxon>
        <taxon>Portunoidea</taxon>
        <taxon>Portunidae</taxon>
        <taxon>Portuninae</taxon>
        <taxon>Portunus</taxon>
    </lineage>
</organism>
<proteinExistence type="predicted"/>
<dbReference type="Proteomes" id="UP000324222">
    <property type="component" value="Unassembled WGS sequence"/>
</dbReference>
<accession>A0A5B7K6J5</accession>
<feature type="region of interest" description="Disordered" evidence="1">
    <location>
        <begin position="1"/>
        <end position="36"/>
    </location>
</feature>
<dbReference type="AlphaFoldDB" id="A0A5B7K6J5"/>
<keyword evidence="3" id="KW-1185">Reference proteome</keyword>
<sequence>MERVTAGRGRGAVGEVSEGSREGVTKSVKPSGREGGVREGLKTILFRYHLQAAERLGRTCRSLCFLKW</sequence>
<evidence type="ECO:0000313" key="3">
    <source>
        <dbReference type="Proteomes" id="UP000324222"/>
    </source>
</evidence>
<evidence type="ECO:0000313" key="2">
    <source>
        <dbReference type="EMBL" id="MPD00285.1"/>
    </source>
</evidence>
<comment type="caution">
    <text evidence="2">The sequence shown here is derived from an EMBL/GenBank/DDBJ whole genome shotgun (WGS) entry which is preliminary data.</text>
</comment>
<dbReference type="EMBL" id="VSRR010122226">
    <property type="protein sequence ID" value="MPD00285.1"/>
    <property type="molecule type" value="Genomic_DNA"/>
</dbReference>
<protein>
    <submittedName>
        <fullName evidence="2">Uncharacterized protein</fullName>
    </submittedName>
</protein>